<dbReference type="RefSeq" id="WP_013959798.1">
    <property type="nucleotide sequence ID" value="NC_015727.1"/>
</dbReference>
<dbReference type="NCBIfam" id="TIGR01773">
    <property type="entry name" value="GABAperm"/>
    <property type="match status" value="1"/>
</dbReference>
<evidence type="ECO:0000256" key="6">
    <source>
        <dbReference type="SAM" id="Phobius"/>
    </source>
</evidence>
<gene>
    <name evidence="8" type="primary">gabP</name>
    <name evidence="8" type="ordered locus">CNE_BB1p13820</name>
</gene>
<dbReference type="EMBL" id="CP002879">
    <property type="protein sequence ID" value="AEI82777.1"/>
    <property type="molecule type" value="Genomic_DNA"/>
</dbReference>
<name>F8GWG9_CUPNN</name>
<feature type="transmembrane region" description="Helical" evidence="6">
    <location>
        <begin position="95"/>
        <end position="119"/>
    </location>
</feature>
<feature type="transmembrane region" description="Helical" evidence="6">
    <location>
        <begin position="44"/>
        <end position="63"/>
    </location>
</feature>
<feature type="transmembrane region" description="Helical" evidence="6">
    <location>
        <begin position="358"/>
        <end position="378"/>
    </location>
</feature>
<organism evidence="8 9">
    <name type="scientific">Cupriavidus necator (strain ATCC 43291 / DSM 13513 / CCUG 52238 / LMG 8453 / N-1)</name>
    <name type="common">Ralstonia eutropha</name>
    <dbReference type="NCBI Taxonomy" id="1042878"/>
    <lineage>
        <taxon>Bacteria</taxon>
        <taxon>Pseudomonadati</taxon>
        <taxon>Pseudomonadota</taxon>
        <taxon>Betaproteobacteria</taxon>
        <taxon>Burkholderiales</taxon>
        <taxon>Burkholderiaceae</taxon>
        <taxon>Cupriavidus</taxon>
    </lineage>
</organism>
<dbReference type="HOGENOM" id="CLU_007946_9_2_4"/>
<dbReference type="InterPro" id="IPR004840">
    <property type="entry name" value="Amino_acid_permease_CS"/>
</dbReference>
<proteinExistence type="predicted"/>
<dbReference type="GO" id="GO:0016020">
    <property type="term" value="C:membrane"/>
    <property type="evidence" value="ECO:0007669"/>
    <property type="project" value="UniProtKB-SubCell"/>
</dbReference>
<dbReference type="Proteomes" id="UP000006798">
    <property type="component" value="Plasmid pBB1"/>
</dbReference>
<dbReference type="Pfam" id="PF00324">
    <property type="entry name" value="AA_permease"/>
    <property type="match status" value="1"/>
</dbReference>
<dbReference type="GeneID" id="34311929"/>
<dbReference type="InterPro" id="IPR011265">
    <property type="entry name" value="GABA_permease"/>
</dbReference>
<accession>F8GWG9</accession>
<feature type="transmembrane region" description="Helical" evidence="6">
    <location>
        <begin position="125"/>
        <end position="143"/>
    </location>
</feature>
<feature type="transmembrane region" description="Helical" evidence="6">
    <location>
        <begin position="197"/>
        <end position="218"/>
    </location>
</feature>
<feature type="domain" description="Amino acid permease/ SLC12A" evidence="7">
    <location>
        <begin position="16"/>
        <end position="432"/>
    </location>
</feature>
<dbReference type="PANTHER" id="PTHR43495">
    <property type="entry name" value="GABA PERMEASE"/>
    <property type="match status" value="1"/>
</dbReference>
<comment type="subcellular location">
    <subcellularLocation>
        <location evidence="1">Membrane</location>
        <topology evidence="1">Multi-pass membrane protein</topology>
    </subcellularLocation>
</comment>
<feature type="transmembrane region" description="Helical" evidence="6">
    <location>
        <begin position="239"/>
        <end position="260"/>
    </location>
</feature>
<evidence type="ECO:0000313" key="9">
    <source>
        <dbReference type="Proteomes" id="UP000006798"/>
    </source>
</evidence>
<evidence type="ECO:0000259" key="7">
    <source>
        <dbReference type="Pfam" id="PF00324"/>
    </source>
</evidence>
<dbReference type="FunFam" id="1.20.1740.10:FF:000001">
    <property type="entry name" value="Amino acid permease"/>
    <property type="match status" value="1"/>
</dbReference>
<feature type="transmembrane region" description="Helical" evidence="6">
    <location>
        <begin position="399"/>
        <end position="421"/>
    </location>
</feature>
<keyword evidence="8" id="KW-0614">Plasmid</keyword>
<evidence type="ECO:0000256" key="4">
    <source>
        <dbReference type="ARBA" id="ARBA00022989"/>
    </source>
</evidence>
<geneLocation type="plasmid" evidence="8 9">
    <name>pBB1</name>
</geneLocation>
<dbReference type="KEGG" id="cnc:CNE_BB1p13820"/>
<keyword evidence="2" id="KW-0813">Transport</keyword>
<dbReference type="Gene3D" id="1.20.1740.10">
    <property type="entry name" value="Amino acid/polyamine transporter I"/>
    <property type="match status" value="1"/>
</dbReference>
<feature type="transmembrane region" description="Helical" evidence="6">
    <location>
        <begin position="285"/>
        <end position="306"/>
    </location>
</feature>
<keyword evidence="5 6" id="KW-0472">Membrane</keyword>
<evidence type="ECO:0000256" key="3">
    <source>
        <dbReference type="ARBA" id="ARBA00022692"/>
    </source>
</evidence>
<evidence type="ECO:0000256" key="1">
    <source>
        <dbReference type="ARBA" id="ARBA00004141"/>
    </source>
</evidence>
<feature type="transmembrane region" description="Helical" evidence="6">
    <location>
        <begin position="12"/>
        <end position="32"/>
    </location>
</feature>
<dbReference type="InterPro" id="IPR004841">
    <property type="entry name" value="AA-permease/SLC12A_dom"/>
</dbReference>
<feature type="transmembrane region" description="Helical" evidence="6">
    <location>
        <begin position="334"/>
        <end position="352"/>
    </location>
</feature>
<dbReference type="AlphaFoldDB" id="F8GWG9"/>
<keyword evidence="4 6" id="KW-1133">Transmembrane helix</keyword>
<dbReference type="PROSITE" id="PS00218">
    <property type="entry name" value="AMINO_ACID_PERMEASE_1"/>
    <property type="match status" value="1"/>
</dbReference>
<dbReference type="PIRSF" id="PIRSF006060">
    <property type="entry name" value="AA_transporter"/>
    <property type="match status" value="1"/>
</dbReference>
<sequence>MNPSGKGLSHGLKARHVTMVSIAGVIGAGLFVGSGRAIAEAGPAALLAYAMSGLLVVLVMRMLGEMAVAQPDTGSFSTYADGAIGHWAGFTIGWLYWWFWVLVIPIEATAAAAILSAWLPAIPQWTFALAITLALTGTNLFSVRNYGEFEFWFALIKVVAIVAFIAVGGLAVLGLLPGAQVSGVARLVDYGGFMPNGAHAVIAVVLTTMFAFMGAEIVTIAAAEAEHPARQIVRATRSVVWRISLFYLGSIFIVVALVPWNDPLLVTHGAYQRALEILGVPHAKAIVDVIVLTAVMSCLNSALYTASRMLFSLSTRGDAPSGLSRTAACGTPRAAVLVSTAFAFVCVLANYLMPERVFAFLLATSGAVALLVYLVIAVSQLRMRAVLERRAAELPLRMWGYPWLTWSVVVVILGVLAAMVWHPAHRMEILATATLLAGVLAGAWLNARNRSADGQALAMDDSP</sequence>
<feature type="transmembrane region" description="Helical" evidence="6">
    <location>
        <begin position="427"/>
        <end position="445"/>
    </location>
</feature>
<evidence type="ECO:0000256" key="2">
    <source>
        <dbReference type="ARBA" id="ARBA00022448"/>
    </source>
</evidence>
<evidence type="ECO:0000313" key="8">
    <source>
        <dbReference type="EMBL" id="AEI82777.1"/>
    </source>
</evidence>
<keyword evidence="3 6" id="KW-0812">Transmembrane</keyword>
<protein>
    <submittedName>
        <fullName evidence="8">GABA permease GabP</fullName>
    </submittedName>
</protein>
<dbReference type="GO" id="GO:0015185">
    <property type="term" value="F:gamma-aminobutyric acid transmembrane transporter activity"/>
    <property type="evidence" value="ECO:0007669"/>
    <property type="project" value="InterPro"/>
</dbReference>
<dbReference type="PANTHER" id="PTHR43495:SF5">
    <property type="entry name" value="GAMMA-AMINOBUTYRIC ACID PERMEASE"/>
    <property type="match status" value="1"/>
</dbReference>
<feature type="transmembrane region" description="Helical" evidence="6">
    <location>
        <begin position="155"/>
        <end position="177"/>
    </location>
</feature>
<evidence type="ECO:0000256" key="5">
    <source>
        <dbReference type="ARBA" id="ARBA00023136"/>
    </source>
</evidence>
<reference evidence="8 9" key="1">
    <citation type="journal article" date="2011" name="J. Bacteriol.">
        <title>Complete genome sequence of the type strain Cupriavidus necator N-1.</title>
        <authorList>
            <person name="Poehlein A."/>
            <person name="Kusian B."/>
            <person name="Friedrich B."/>
            <person name="Daniel R."/>
            <person name="Bowien B."/>
        </authorList>
    </citation>
    <scope>NUCLEOTIDE SEQUENCE [LARGE SCALE GENOMIC DNA]</scope>
    <source>
        <strain evidence="9">ATCC 43291 / DSM 13513 / CCUG 52238 / LMG 8453 / N-1</strain>
        <plasmid evidence="8 9">pBB1</plasmid>
    </source>
</reference>